<keyword evidence="1" id="KW-0812">Transmembrane</keyword>
<organism evidence="2 3">
    <name type="scientific">Candidatus Yanofskybacteria bacterium GW2011_GWA1_41_6</name>
    <dbReference type="NCBI Taxonomy" id="1619020"/>
    <lineage>
        <taxon>Bacteria</taxon>
        <taxon>Candidatus Yanofskyibacteriota</taxon>
    </lineage>
</organism>
<dbReference type="EMBL" id="LCBQ01000038">
    <property type="protein sequence ID" value="KKS12633.1"/>
    <property type="molecule type" value="Genomic_DNA"/>
</dbReference>
<feature type="transmembrane region" description="Helical" evidence="1">
    <location>
        <begin position="50"/>
        <end position="67"/>
    </location>
</feature>
<reference evidence="2 3" key="1">
    <citation type="journal article" date="2015" name="Nature">
        <title>rRNA introns, odd ribosomes, and small enigmatic genomes across a large radiation of phyla.</title>
        <authorList>
            <person name="Brown C.T."/>
            <person name="Hug L.A."/>
            <person name="Thomas B.C."/>
            <person name="Sharon I."/>
            <person name="Castelle C.J."/>
            <person name="Singh A."/>
            <person name="Wilkins M.J."/>
            <person name="Williams K.H."/>
            <person name="Banfield J.F."/>
        </authorList>
    </citation>
    <scope>NUCLEOTIDE SEQUENCE [LARGE SCALE GENOMIC DNA]</scope>
</reference>
<evidence type="ECO:0000313" key="2">
    <source>
        <dbReference type="EMBL" id="KKS12633.1"/>
    </source>
</evidence>
<dbReference type="Proteomes" id="UP000034380">
    <property type="component" value="Unassembled WGS sequence"/>
</dbReference>
<feature type="transmembrane region" description="Helical" evidence="1">
    <location>
        <begin position="174"/>
        <end position="192"/>
    </location>
</feature>
<dbReference type="InterPro" id="IPR052528">
    <property type="entry name" value="Sugar_transport-like"/>
</dbReference>
<dbReference type="InterPro" id="IPR036259">
    <property type="entry name" value="MFS_trans_sf"/>
</dbReference>
<gene>
    <name evidence="2" type="ORF">UU70_C0038G0005</name>
</gene>
<dbReference type="GO" id="GO:0022857">
    <property type="term" value="F:transmembrane transporter activity"/>
    <property type="evidence" value="ECO:0007669"/>
    <property type="project" value="InterPro"/>
</dbReference>
<dbReference type="AlphaFoldDB" id="A0A0G0ZI12"/>
<dbReference type="SUPFAM" id="SSF103473">
    <property type="entry name" value="MFS general substrate transporter"/>
    <property type="match status" value="1"/>
</dbReference>
<dbReference type="Gene3D" id="1.20.1250.20">
    <property type="entry name" value="MFS general substrate transporter like domains"/>
    <property type="match status" value="1"/>
</dbReference>
<keyword evidence="1" id="KW-1133">Transmembrane helix</keyword>
<dbReference type="Pfam" id="PF07690">
    <property type="entry name" value="MFS_1"/>
    <property type="match status" value="1"/>
</dbReference>
<evidence type="ECO:0000256" key="1">
    <source>
        <dbReference type="SAM" id="Phobius"/>
    </source>
</evidence>
<evidence type="ECO:0000313" key="3">
    <source>
        <dbReference type="Proteomes" id="UP000034380"/>
    </source>
</evidence>
<dbReference type="PANTHER" id="PTHR23526">
    <property type="entry name" value="INTEGRAL MEMBRANE TRANSPORT PROTEIN-RELATED"/>
    <property type="match status" value="1"/>
</dbReference>
<proteinExistence type="predicted"/>
<feature type="transmembrane region" description="Helical" evidence="1">
    <location>
        <begin position="88"/>
        <end position="108"/>
    </location>
</feature>
<comment type="caution">
    <text evidence="2">The sequence shown here is derived from an EMBL/GenBank/DDBJ whole genome shotgun (WGS) entry which is preliminary data.</text>
</comment>
<feature type="transmembrane region" description="Helical" evidence="1">
    <location>
        <begin position="114"/>
        <end position="135"/>
    </location>
</feature>
<protein>
    <recommendedName>
        <fullName evidence="4">Major facilitator superfamily (MFS) profile domain-containing protein</fullName>
    </recommendedName>
</protein>
<name>A0A0G0ZI12_9BACT</name>
<evidence type="ECO:0008006" key="4">
    <source>
        <dbReference type="Google" id="ProtNLM"/>
    </source>
</evidence>
<feature type="transmembrane region" description="Helical" evidence="1">
    <location>
        <begin position="21"/>
        <end position="44"/>
    </location>
</feature>
<sequence>MKRWTVNSTSYGMKISHVVRTLVVSDFFINAGFSVFAPVFAVFVTKQVEGGSLAVVGFAAAIFQIFKSGLQIPIAKYLDKNHGEYDDFYSMVLGTTLIALVPFLYLFATKANHIYMIQALYGIGASFAIPPWYAIFSRHLDKMQENVEWSLDSIAIGIGAAIAAAMGGLLAEKFGFQFVFILGGMFAIFGAIQQIKIFKDLKGKVSRGMVKPQPDKVSGT</sequence>
<feature type="transmembrane region" description="Helical" evidence="1">
    <location>
        <begin position="147"/>
        <end position="168"/>
    </location>
</feature>
<dbReference type="PANTHER" id="PTHR23526:SF4">
    <property type="entry name" value="INTEGRAL MEMBRANE TRANSPORT PROTEIN"/>
    <property type="match status" value="1"/>
</dbReference>
<accession>A0A0G0ZI12</accession>
<dbReference type="InterPro" id="IPR011701">
    <property type="entry name" value="MFS"/>
</dbReference>
<keyword evidence="1" id="KW-0472">Membrane</keyword>